<dbReference type="KEGG" id="csy:CENSYa_0138"/>
<name>A0RTW6_CENSY</name>
<feature type="compositionally biased region" description="Basic and acidic residues" evidence="1">
    <location>
        <begin position="11"/>
        <end position="26"/>
    </location>
</feature>
<dbReference type="HOGENOM" id="CLU_2820619_0_0_2"/>
<sequence length="66" mass="7443">MPPSTGKSRGRHLETFRGKSASKEVPTDNPPPRLVRIEMASRYDLCIKQVRINSEIFLSLSMPAFP</sequence>
<dbReference type="EMBL" id="DP000238">
    <property type="protein sequence ID" value="ABK76783.1"/>
    <property type="molecule type" value="Genomic_DNA"/>
</dbReference>
<evidence type="ECO:0000313" key="2">
    <source>
        <dbReference type="EMBL" id="ABK76783.1"/>
    </source>
</evidence>
<accession>A0RTW6</accession>
<proteinExistence type="predicted"/>
<keyword evidence="3" id="KW-1185">Reference proteome</keyword>
<dbReference type="STRING" id="414004.CENSYa_0138"/>
<feature type="region of interest" description="Disordered" evidence="1">
    <location>
        <begin position="1"/>
        <end position="33"/>
    </location>
</feature>
<gene>
    <name evidence="2" type="ordered locus">CENSYa_0138</name>
</gene>
<dbReference type="EnsemblBacteria" id="ABK76783">
    <property type="protein sequence ID" value="ABK76783"/>
    <property type="gene ID" value="CENSYa_0138"/>
</dbReference>
<protein>
    <submittedName>
        <fullName evidence="2">Uncharacterized protein</fullName>
    </submittedName>
</protein>
<evidence type="ECO:0000313" key="3">
    <source>
        <dbReference type="Proteomes" id="UP000000758"/>
    </source>
</evidence>
<dbReference type="Proteomes" id="UP000000758">
    <property type="component" value="Chromosome"/>
</dbReference>
<dbReference type="AlphaFoldDB" id="A0RTW6"/>
<organism evidence="2 3">
    <name type="scientific">Cenarchaeum symbiosum (strain A)</name>
    <dbReference type="NCBI Taxonomy" id="414004"/>
    <lineage>
        <taxon>Archaea</taxon>
        <taxon>Nitrososphaerota</taxon>
        <taxon>Candidatus Cenarchaeales</taxon>
        <taxon>Candidatus Cenarchaeaceae</taxon>
        <taxon>Candidatus Cenarchaeum</taxon>
    </lineage>
</organism>
<reference evidence="2 3" key="1">
    <citation type="journal article" date="2006" name="Proc. Natl. Acad. Sci. U.S.A.">
        <title>Genomic analysis of the uncultivated marine crenarchaeote Cenarchaeum symbiosum.</title>
        <authorList>
            <person name="Hallam S.J."/>
            <person name="Konstantinidis K.T."/>
            <person name="Putnam N."/>
            <person name="Schleper C."/>
            <person name="Watanabe Y."/>
            <person name="Sugahara J."/>
            <person name="Preston C."/>
            <person name="de la Torre J."/>
            <person name="Richardson P.M."/>
            <person name="DeLong E.F."/>
        </authorList>
    </citation>
    <scope>NUCLEOTIDE SEQUENCE [LARGE SCALE GENOMIC DNA]</scope>
    <source>
        <strain evidence="3">A</strain>
    </source>
</reference>
<evidence type="ECO:0000256" key="1">
    <source>
        <dbReference type="SAM" id="MobiDB-lite"/>
    </source>
</evidence>